<protein>
    <submittedName>
        <fullName evidence="1">Phosphohistidine phosphatase SixA</fullName>
    </submittedName>
</protein>
<name>A0ABP3TAG0_9GAMM</name>
<gene>
    <name evidence="1" type="primary">sixA</name>
    <name evidence="1" type="ORF">GCM10009104_23340</name>
</gene>
<dbReference type="Gene3D" id="3.40.50.1240">
    <property type="entry name" value="Phosphoglycerate mutase-like"/>
    <property type="match status" value="1"/>
</dbReference>
<dbReference type="PANTHER" id="PTHR47623">
    <property type="entry name" value="OS09G0287300 PROTEIN"/>
    <property type="match status" value="1"/>
</dbReference>
<keyword evidence="2" id="KW-1185">Reference proteome</keyword>
<comment type="caution">
    <text evidence="1">The sequence shown here is derived from an EMBL/GenBank/DDBJ whole genome shotgun (WGS) entry which is preliminary data.</text>
</comment>
<dbReference type="Pfam" id="PF00300">
    <property type="entry name" value="His_Phos_1"/>
    <property type="match status" value="1"/>
</dbReference>
<dbReference type="RefSeq" id="WP_343806121.1">
    <property type="nucleotide sequence ID" value="NZ_BAAAET010000003.1"/>
</dbReference>
<dbReference type="PANTHER" id="PTHR47623:SF1">
    <property type="entry name" value="OS09G0287300 PROTEIN"/>
    <property type="match status" value="1"/>
</dbReference>
<dbReference type="EMBL" id="BAAAET010000003">
    <property type="protein sequence ID" value="GAA0695069.1"/>
    <property type="molecule type" value="Genomic_DNA"/>
</dbReference>
<dbReference type="InterPro" id="IPR029033">
    <property type="entry name" value="His_PPase_superfam"/>
</dbReference>
<dbReference type="CDD" id="cd07067">
    <property type="entry name" value="HP_PGM_like"/>
    <property type="match status" value="1"/>
</dbReference>
<proteinExistence type="predicted"/>
<accession>A0ABP3TAG0</accession>
<dbReference type="Proteomes" id="UP001499915">
    <property type="component" value="Unassembled WGS sequence"/>
</dbReference>
<reference evidence="2" key="1">
    <citation type="journal article" date="2019" name="Int. J. Syst. Evol. Microbiol.">
        <title>The Global Catalogue of Microorganisms (GCM) 10K type strain sequencing project: providing services to taxonomists for standard genome sequencing and annotation.</title>
        <authorList>
            <consortium name="The Broad Institute Genomics Platform"/>
            <consortium name="The Broad Institute Genome Sequencing Center for Infectious Disease"/>
            <person name="Wu L."/>
            <person name="Ma J."/>
        </authorList>
    </citation>
    <scope>NUCLEOTIDE SEQUENCE [LARGE SCALE GENOMIC DNA]</scope>
    <source>
        <strain evidence="2">JCM 15134</strain>
    </source>
</reference>
<dbReference type="SUPFAM" id="SSF53254">
    <property type="entry name" value="Phosphoglycerate mutase-like"/>
    <property type="match status" value="1"/>
</dbReference>
<sequence length="166" mass="19132">MKTLTLIRHAKSSWDDPFLDDFDRPLNHRGRHDLPRMCQRMIEQGPRPDRLIHSSALRTRLTAAPLIEAFDLSDSNVQSTEAIYEADDNELLALIRQQPDQVNHLMLVGHNPGLLLVALWLCQQAPEKLPTAAIVQLELPVEHWRDLVPNCALLRWFDYPKLHTHS</sequence>
<evidence type="ECO:0000313" key="2">
    <source>
        <dbReference type="Proteomes" id="UP001499915"/>
    </source>
</evidence>
<evidence type="ECO:0000313" key="1">
    <source>
        <dbReference type="EMBL" id="GAA0695069.1"/>
    </source>
</evidence>
<organism evidence="1 2">
    <name type="scientific">Marinobacterium maritimum</name>
    <dbReference type="NCBI Taxonomy" id="500162"/>
    <lineage>
        <taxon>Bacteria</taxon>
        <taxon>Pseudomonadati</taxon>
        <taxon>Pseudomonadota</taxon>
        <taxon>Gammaproteobacteria</taxon>
        <taxon>Oceanospirillales</taxon>
        <taxon>Oceanospirillaceae</taxon>
        <taxon>Marinobacterium</taxon>
    </lineage>
</organism>
<dbReference type="InterPro" id="IPR013078">
    <property type="entry name" value="His_Pase_superF_clade-1"/>
</dbReference>